<gene>
    <name evidence="7" type="ORF">BST83_08505</name>
</gene>
<dbReference type="PANTHER" id="PTHR11078:SF3">
    <property type="entry name" value="ANTITERMINATION NUSB DOMAIN-CONTAINING PROTEIN"/>
    <property type="match status" value="1"/>
</dbReference>
<evidence type="ECO:0000256" key="5">
    <source>
        <dbReference type="ARBA" id="ARBA00023163"/>
    </source>
</evidence>
<dbReference type="GO" id="GO:0031564">
    <property type="term" value="P:transcription antitermination"/>
    <property type="evidence" value="ECO:0007669"/>
    <property type="project" value="UniProtKB-KW"/>
</dbReference>
<feature type="domain" description="NusB/RsmB/TIM44" evidence="6">
    <location>
        <begin position="204"/>
        <end position="296"/>
    </location>
</feature>
<accession>A0A2S7KX06</accession>
<dbReference type="Pfam" id="PF01029">
    <property type="entry name" value="NusB"/>
    <property type="match status" value="1"/>
</dbReference>
<keyword evidence="8" id="KW-1185">Reference proteome</keyword>
<evidence type="ECO:0000256" key="3">
    <source>
        <dbReference type="ARBA" id="ARBA00022884"/>
    </source>
</evidence>
<name>A0A2S7KX06_9FLAO</name>
<dbReference type="InterPro" id="IPR035926">
    <property type="entry name" value="NusB-like_sf"/>
</dbReference>
<organism evidence="7 8">
    <name type="scientific">Polaribacter filamentus</name>
    <dbReference type="NCBI Taxonomy" id="53483"/>
    <lineage>
        <taxon>Bacteria</taxon>
        <taxon>Pseudomonadati</taxon>
        <taxon>Bacteroidota</taxon>
        <taxon>Flavobacteriia</taxon>
        <taxon>Flavobacteriales</taxon>
        <taxon>Flavobacteriaceae</taxon>
    </lineage>
</organism>
<dbReference type="AlphaFoldDB" id="A0A2S7KX06"/>
<dbReference type="GO" id="GO:0005829">
    <property type="term" value="C:cytosol"/>
    <property type="evidence" value="ECO:0007669"/>
    <property type="project" value="TreeGrafter"/>
</dbReference>
<dbReference type="SUPFAM" id="SSF48013">
    <property type="entry name" value="NusB-like"/>
    <property type="match status" value="1"/>
</dbReference>
<dbReference type="InterPro" id="IPR011605">
    <property type="entry name" value="NusB_fam"/>
</dbReference>
<evidence type="ECO:0000256" key="4">
    <source>
        <dbReference type="ARBA" id="ARBA00023015"/>
    </source>
</evidence>
<keyword evidence="2" id="KW-0889">Transcription antitermination</keyword>
<proteinExistence type="inferred from homology"/>
<dbReference type="Proteomes" id="UP000239522">
    <property type="component" value="Unassembled WGS sequence"/>
</dbReference>
<keyword evidence="3" id="KW-0694">RNA-binding</keyword>
<comment type="caution">
    <text evidence="7">The sequence shown here is derived from an EMBL/GenBank/DDBJ whole genome shotgun (WGS) entry which is preliminary data.</text>
</comment>
<dbReference type="PANTHER" id="PTHR11078">
    <property type="entry name" value="N UTILIZATION SUBSTANCE PROTEIN B-RELATED"/>
    <property type="match status" value="1"/>
</dbReference>
<evidence type="ECO:0000256" key="1">
    <source>
        <dbReference type="ARBA" id="ARBA00005952"/>
    </source>
</evidence>
<dbReference type="GO" id="GO:0003723">
    <property type="term" value="F:RNA binding"/>
    <property type="evidence" value="ECO:0007669"/>
    <property type="project" value="UniProtKB-KW"/>
</dbReference>
<reference evidence="7 8" key="1">
    <citation type="submission" date="2016-11" db="EMBL/GenBank/DDBJ databases">
        <title>Trade-off between light-utilization and light-protection in marine flavobacteria.</title>
        <authorList>
            <person name="Kumagai Y."/>
        </authorList>
    </citation>
    <scope>NUCLEOTIDE SEQUENCE [LARGE SCALE GENOMIC DNA]</scope>
    <source>
        <strain evidence="7 8">ATCC 700397</strain>
    </source>
</reference>
<evidence type="ECO:0000313" key="7">
    <source>
        <dbReference type="EMBL" id="PQB07184.1"/>
    </source>
</evidence>
<protein>
    <submittedName>
        <fullName evidence="7">Transcription antitermination factor NusB</fullName>
    </submittedName>
</protein>
<evidence type="ECO:0000259" key="6">
    <source>
        <dbReference type="Pfam" id="PF01029"/>
    </source>
</evidence>
<dbReference type="Gene3D" id="1.10.940.10">
    <property type="entry name" value="NusB-like"/>
    <property type="match status" value="1"/>
</dbReference>
<keyword evidence="5" id="KW-0804">Transcription</keyword>
<comment type="similarity">
    <text evidence="1">Belongs to the NusB family.</text>
</comment>
<dbReference type="GO" id="GO:0006353">
    <property type="term" value="P:DNA-templated transcription termination"/>
    <property type="evidence" value="ECO:0007669"/>
    <property type="project" value="InterPro"/>
</dbReference>
<dbReference type="NCBIfam" id="TIGR01951">
    <property type="entry name" value="nusB"/>
    <property type="match status" value="1"/>
</dbReference>
<dbReference type="InterPro" id="IPR006027">
    <property type="entry name" value="NusB_RsmB_TIM44"/>
</dbReference>
<evidence type="ECO:0000313" key="8">
    <source>
        <dbReference type="Proteomes" id="UP000239522"/>
    </source>
</evidence>
<sequence length="312" mass="36539">MINRRHIRVKVMQSVYAMQQSSNDDIIREDKFLKHSILKMFDLYILNIQLLVEVQKLAAKRIALSKKKILVTKEELNPNTKFLDNKVINTIAESISVESYIEMNNLRNWDLDTEYVKIILDELLKSDVYQIYIATEESSFKIDKAFVVDFFKEIIAPNEKLAEYYEDKMISWVDDIPFVNTWVVKSLSKFKEVGIFVVGSLYKDKDDEDFVSALFKKTVLKQKTYEEDIAEKTPNWETDRIADVDMILIKMAITEFINFPSIPTRVTINEYIEISKDYSTEKSSYFINGVLDKISKEFINNKRIVKIGRGLL</sequence>
<dbReference type="RefSeq" id="WP_104809419.1">
    <property type="nucleotide sequence ID" value="NZ_MQUA01000013.1"/>
</dbReference>
<dbReference type="OrthoDB" id="9787568at2"/>
<evidence type="ECO:0000256" key="2">
    <source>
        <dbReference type="ARBA" id="ARBA00022814"/>
    </source>
</evidence>
<dbReference type="EMBL" id="MQUA01000013">
    <property type="protein sequence ID" value="PQB07184.1"/>
    <property type="molecule type" value="Genomic_DNA"/>
</dbReference>
<keyword evidence="4" id="KW-0805">Transcription regulation</keyword>